<sequence length="285" mass="30686">MSGRNSRSRGQPRQRAPGRGVPTGQQRPRPQPQPPIITGQTGYPAPPPQARPPPETNPGREALPAGPIQRPPPQPNASLTGNPWVPIQPRPSLQSIQPSNPGPAVLHPARRARPSRTLAPAPAPAPAADPGLYNQTNMGREVTTGLWMHEGRPDSYVQGTVAGDIIGRAPGYVPYQAVDEPSGVSAYNPNAPQYPRYAQGQGNRVSEAQWANQRPRQANPGETISLEVRGATNQPGYDWQWWNNGYVPPDREFNCGDPGYIRKKRLMATARGDSGDEAEGSAQVG</sequence>
<gene>
    <name evidence="1" type="ORF">LTR37_012480</name>
</gene>
<dbReference type="EMBL" id="JAUTXU010000115">
    <property type="protein sequence ID" value="KAK3706981.1"/>
    <property type="molecule type" value="Genomic_DNA"/>
</dbReference>
<proteinExistence type="predicted"/>
<name>A0ACC3N0J1_9PEZI</name>
<protein>
    <submittedName>
        <fullName evidence="1">Uncharacterized protein</fullName>
    </submittedName>
</protein>
<accession>A0ACC3N0J1</accession>
<dbReference type="Proteomes" id="UP001281147">
    <property type="component" value="Unassembled WGS sequence"/>
</dbReference>
<evidence type="ECO:0000313" key="2">
    <source>
        <dbReference type="Proteomes" id="UP001281147"/>
    </source>
</evidence>
<reference evidence="1" key="1">
    <citation type="submission" date="2023-07" db="EMBL/GenBank/DDBJ databases">
        <title>Black Yeasts Isolated from many extreme environments.</title>
        <authorList>
            <person name="Coleine C."/>
            <person name="Stajich J.E."/>
            <person name="Selbmann L."/>
        </authorList>
    </citation>
    <scope>NUCLEOTIDE SEQUENCE</scope>
    <source>
        <strain evidence="1">CCFEE 5714</strain>
    </source>
</reference>
<keyword evidence="2" id="KW-1185">Reference proteome</keyword>
<comment type="caution">
    <text evidence="1">The sequence shown here is derived from an EMBL/GenBank/DDBJ whole genome shotgun (WGS) entry which is preliminary data.</text>
</comment>
<evidence type="ECO:0000313" key="1">
    <source>
        <dbReference type="EMBL" id="KAK3706981.1"/>
    </source>
</evidence>
<organism evidence="1 2">
    <name type="scientific">Vermiconidia calcicola</name>
    <dbReference type="NCBI Taxonomy" id="1690605"/>
    <lineage>
        <taxon>Eukaryota</taxon>
        <taxon>Fungi</taxon>
        <taxon>Dikarya</taxon>
        <taxon>Ascomycota</taxon>
        <taxon>Pezizomycotina</taxon>
        <taxon>Dothideomycetes</taxon>
        <taxon>Dothideomycetidae</taxon>
        <taxon>Mycosphaerellales</taxon>
        <taxon>Extremaceae</taxon>
        <taxon>Vermiconidia</taxon>
    </lineage>
</organism>